<dbReference type="Gene3D" id="1.10.10.10">
    <property type="entry name" value="Winged helix-like DNA-binding domain superfamily/Winged helix DNA-binding domain"/>
    <property type="match status" value="1"/>
</dbReference>
<evidence type="ECO:0000313" key="9">
    <source>
        <dbReference type="EMBL" id="MBL0373189.1"/>
    </source>
</evidence>
<evidence type="ECO:0000256" key="1">
    <source>
        <dbReference type="ARBA" id="ARBA00009437"/>
    </source>
</evidence>
<keyword evidence="4" id="KW-0804">Transcription</keyword>
<dbReference type="EMBL" id="JAEQNC010000007">
    <property type="protein sequence ID" value="MBL0373189.1"/>
    <property type="molecule type" value="Genomic_DNA"/>
</dbReference>
<dbReference type="Gene3D" id="3.40.190.10">
    <property type="entry name" value="Periplasmic binding protein-like II"/>
    <property type="match status" value="2"/>
</dbReference>
<dbReference type="PROSITE" id="PS50931">
    <property type="entry name" value="HTH_LYSR"/>
    <property type="match status" value="1"/>
</dbReference>
<sequence>MANTVPSALPVLELDIMKTFIAIAETGNFTTAAEVVFRTPSAVSMQIKKLEDMLRVSLFRRDARSVCLTHHGELLLSYAKRMVALNNEAVSRFVVPEMNGIVRLGAPDDIGELMLPGILRHLSETWPNLAIDVTIESSVNLHRAVEDGRLDLTLYNFLNAVRADPAEKVMTEQLVWVGKRHGQAHLKTPLPISVWDSGCSWRTRALEELTKSQIEFRIAYYCGSHMGQTAAIRADIAIAPLARFLVRDDMVELDDRDGLPDLGSYDIGLAVRQGASQPALAVADYIRAALGDRSFKQLTAVAA</sequence>
<dbReference type="RefSeq" id="WP_201659233.1">
    <property type="nucleotide sequence ID" value="NZ_JAEQNC010000007.1"/>
</dbReference>
<dbReference type="InterPro" id="IPR005119">
    <property type="entry name" value="LysR_subst-bd"/>
</dbReference>
<feature type="domain" description="HTH lysR-type" evidence="8">
    <location>
        <begin position="12"/>
        <end position="69"/>
    </location>
</feature>
<dbReference type="AlphaFoldDB" id="A0A936YS18"/>
<dbReference type="PANTHER" id="PTHR30579:SF7">
    <property type="entry name" value="HTH-TYPE TRANSCRIPTIONAL REGULATOR LRHA-RELATED"/>
    <property type="match status" value="1"/>
</dbReference>
<keyword evidence="3" id="KW-0238">DNA-binding</keyword>
<evidence type="ECO:0000259" key="8">
    <source>
        <dbReference type="PROSITE" id="PS50931"/>
    </source>
</evidence>
<dbReference type="SUPFAM" id="SSF46785">
    <property type="entry name" value="Winged helix' DNA-binding domain"/>
    <property type="match status" value="1"/>
</dbReference>
<protein>
    <recommendedName>
        <fullName evidence="6">HTH-type transcriptional regulator TtuA</fullName>
    </recommendedName>
    <alternativeName>
        <fullName evidence="7">Tartrate utilization transcriptional regulator</fullName>
    </alternativeName>
</protein>
<evidence type="ECO:0000256" key="6">
    <source>
        <dbReference type="ARBA" id="ARBA00067332"/>
    </source>
</evidence>
<dbReference type="InterPro" id="IPR000847">
    <property type="entry name" value="LysR_HTH_N"/>
</dbReference>
<dbReference type="Proteomes" id="UP000633219">
    <property type="component" value="Unassembled WGS sequence"/>
</dbReference>
<evidence type="ECO:0000256" key="7">
    <source>
        <dbReference type="ARBA" id="ARBA00083243"/>
    </source>
</evidence>
<dbReference type="FunFam" id="1.10.10.10:FF:000001">
    <property type="entry name" value="LysR family transcriptional regulator"/>
    <property type="match status" value="1"/>
</dbReference>
<comment type="similarity">
    <text evidence="1">Belongs to the LysR transcriptional regulatory family.</text>
</comment>
<evidence type="ECO:0000256" key="4">
    <source>
        <dbReference type="ARBA" id="ARBA00023163"/>
    </source>
</evidence>
<evidence type="ECO:0000256" key="5">
    <source>
        <dbReference type="ARBA" id="ARBA00054626"/>
    </source>
</evidence>
<keyword evidence="10" id="KW-1185">Reference proteome</keyword>
<dbReference type="GO" id="GO:0003677">
    <property type="term" value="F:DNA binding"/>
    <property type="evidence" value="ECO:0007669"/>
    <property type="project" value="UniProtKB-KW"/>
</dbReference>
<name>A0A936YS18_9HYPH</name>
<accession>A0A936YS18</accession>
<evidence type="ECO:0000256" key="3">
    <source>
        <dbReference type="ARBA" id="ARBA00023125"/>
    </source>
</evidence>
<reference evidence="9" key="1">
    <citation type="submission" date="2021-01" db="EMBL/GenBank/DDBJ databases">
        <title>Rhizobium sp. strain KVB221 16S ribosomal RNA gene Genome sequencing and assembly.</title>
        <authorList>
            <person name="Kang M."/>
        </authorList>
    </citation>
    <scope>NUCLEOTIDE SEQUENCE</scope>
    <source>
        <strain evidence="9">KVB221</strain>
    </source>
</reference>
<dbReference type="InterPro" id="IPR036390">
    <property type="entry name" value="WH_DNA-bd_sf"/>
</dbReference>
<evidence type="ECO:0000256" key="2">
    <source>
        <dbReference type="ARBA" id="ARBA00023015"/>
    </source>
</evidence>
<dbReference type="GO" id="GO:0003700">
    <property type="term" value="F:DNA-binding transcription factor activity"/>
    <property type="evidence" value="ECO:0007669"/>
    <property type="project" value="InterPro"/>
</dbReference>
<dbReference type="InterPro" id="IPR036388">
    <property type="entry name" value="WH-like_DNA-bd_sf"/>
</dbReference>
<dbReference type="InterPro" id="IPR050176">
    <property type="entry name" value="LTTR"/>
</dbReference>
<comment type="function">
    <text evidence="5">Transcriptional regulator of the ttuABCDE tartrate utilization operon.</text>
</comment>
<gene>
    <name evidence="9" type="ORF">JJB09_14225</name>
</gene>
<proteinExistence type="inferred from homology"/>
<dbReference type="PANTHER" id="PTHR30579">
    <property type="entry name" value="TRANSCRIPTIONAL REGULATOR"/>
    <property type="match status" value="1"/>
</dbReference>
<dbReference type="Pfam" id="PF03466">
    <property type="entry name" value="LysR_substrate"/>
    <property type="match status" value="1"/>
</dbReference>
<dbReference type="Pfam" id="PF00126">
    <property type="entry name" value="HTH_1"/>
    <property type="match status" value="1"/>
</dbReference>
<evidence type="ECO:0000313" key="10">
    <source>
        <dbReference type="Proteomes" id="UP000633219"/>
    </source>
</evidence>
<organism evidence="9 10">
    <name type="scientific">Rhizobium setariae</name>
    <dbReference type="NCBI Taxonomy" id="2801340"/>
    <lineage>
        <taxon>Bacteria</taxon>
        <taxon>Pseudomonadati</taxon>
        <taxon>Pseudomonadota</taxon>
        <taxon>Alphaproteobacteria</taxon>
        <taxon>Hyphomicrobiales</taxon>
        <taxon>Rhizobiaceae</taxon>
        <taxon>Rhizobium/Agrobacterium group</taxon>
        <taxon>Rhizobium</taxon>
    </lineage>
</organism>
<dbReference type="SUPFAM" id="SSF53850">
    <property type="entry name" value="Periplasmic binding protein-like II"/>
    <property type="match status" value="1"/>
</dbReference>
<comment type="caution">
    <text evidence="9">The sequence shown here is derived from an EMBL/GenBank/DDBJ whole genome shotgun (WGS) entry which is preliminary data.</text>
</comment>
<keyword evidence="2" id="KW-0805">Transcription regulation</keyword>